<name>A0ABD2MGE2_9CUCU</name>
<feature type="chain" id="PRO_5044796737" evidence="2">
    <location>
        <begin position="23"/>
        <end position="198"/>
    </location>
</feature>
<keyword evidence="2" id="KW-0732">Signal</keyword>
<feature type="signal peptide" evidence="2">
    <location>
        <begin position="1"/>
        <end position="22"/>
    </location>
</feature>
<feature type="transmembrane region" description="Helical" evidence="1">
    <location>
        <begin position="51"/>
        <end position="74"/>
    </location>
</feature>
<dbReference type="EMBL" id="JABFTP020000001">
    <property type="protein sequence ID" value="KAL3265412.1"/>
    <property type="molecule type" value="Genomic_DNA"/>
</dbReference>
<sequence>MICFLKGCTFFLFLIIVKGVHCYMHPICSRNAVGCDGDITEDINDNSYQNILSTVVVSFNCVICSALSFVKYLYKEFAPKANIFLSTGRTYKYKPPPSLFETLAIWTGAKKEDNSDDELWEAQKIFMLASAIIFAMLFLYYGQIWFTTCKDIPEFKNNKICHYCQKYLHSSKISPSVSFATCTCEAEENWNVNNEKKM</sequence>
<reference evidence="3 4" key="1">
    <citation type="journal article" date="2021" name="BMC Biol.">
        <title>Horizontally acquired antibacterial genes associated with adaptive radiation of ladybird beetles.</title>
        <authorList>
            <person name="Li H.S."/>
            <person name="Tang X.F."/>
            <person name="Huang Y.H."/>
            <person name="Xu Z.Y."/>
            <person name="Chen M.L."/>
            <person name="Du X.Y."/>
            <person name="Qiu B.Y."/>
            <person name="Chen P.T."/>
            <person name="Zhang W."/>
            <person name="Slipinski A."/>
            <person name="Escalona H.E."/>
            <person name="Waterhouse R.M."/>
            <person name="Zwick A."/>
            <person name="Pang H."/>
        </authorList>
    </citation>
    <scope>NUCLEOTIDE SEQUENCE [LARGE SCALE GENOMIC DNA]</scope>
    <source>
        <strain evidence="3">SYSU2018</strain>
    </source>
</reference>
<keyword evidence="4" id="KW-1185">Reference proteome</keyword>
<organism evidence="3 4">
    <name type="scientific">Cryptolaemus montrouzieri</name>
    <dbReference type="NCBI Taxonomy" id="559131"/>
    <lineage>
        <taxon>Eukaryota</taxon>
        <taxon>Metazoa</taxon>
        <taxon>Ecdysozoa</taxon>
        <taxon>Arthropoda</taxon>
        <taxon>Hexapoda</taxon>
        <taxon>Insecta</taxon>
        <taxon>Pterygota</taxon>
        <taxon>Neoptera</taxon>
        <taxon>Endopterygota</taxon>
        <taxon>Coleoptera</taxon>
        <taxon>Polyphaga</taxon>
        <taxon>Cucujiformia</taxon>
        <taxon>Coccinelloidea</taxon>
        <taxon>Coccinellidae</taxon>
        <taxon>Scymninae</taxon>
        <taxon>Scymnini</taxon>
        <taxon>Cryptolaemus</taxon>
    </lineage>
</organism>
<keyword evidence="1" id="KW-1133">Transmembrane helix</keyword>
<dbReference type="AlphaFoldDB" id="A0ABD2MGE2"/>
<evidence type="ECO:0000256" key="1">
    <source>
        <dbReference type="SAM" id="Phobius"/>
    </source>
</evidence>
<gene>
    <name evidence="3" type="ORF">HHI36_009616</name>
</gene>
<dbReference type="Proteomes" id="UP001516400">
    <property type="component" value="Unassembled WGS sequence"/>
</dbReference>
<protein>
    <submittedName>
        <fullName evidence="3">Uncharacterized protein</fullName>
    </submittedName>
</protein>
<comment type="caution">
    <text evidence="3">The sequence shown here is derived from an EMBL/GenBank/DDBJ whole genome shotgun (WGS) entry which is preliminary data.</text>
</comment>
<proteinExistence type="predicted"/>
<evidence type="ECO:0000313" key="3">
    <source>
        <dbReference type="EMBL" id="KAL3265412.1"/>
    </source>
</evidence>
<evidence type="ECO:0000313" key="4">
    <source>
        <dbReference type="Proteomes" id="UP001516400"/>
    </source>
</evidence>
<feature type="transmembrane region" description="Helical" evidence="1">
    <location>
        <begin position="125"/>
        <end position="146"/>
    </location>
</feature>
<keyword evidence="1" id="KW-0472">Membrane</keyword>
<keyword evidence="1" id="KW-0812">Transmembrane</keyword>
<evidence type="ECO:0000256" key="2">
    <source>
        <dbReference type="SAM" id="SignalP"/>
    </source>
</evidence>
<accession>A0ABD2MGE2</accession>